<comment type="caution">
    <text evidence="11">The sequence shown here is derived from an EMBL/GenBank/DDBJ whole genome shotgun (WGS) entry which is preliminary data.</text>
</comment>
<organism evidence="11 12">
    <name type="scientific">Eleusine coracana subsp. coracana</name>
    <dbReference type="NCBI Taxonomy" id="191504"/>
    <lineage>
        <taxon>Eukaryota</taxon>
        <taxon>Viridiplantae</taxon>
        <taxon>Streptophyta</taxon>
        <taxon>Embryophyta</taxon>
        <taxon>Tracheophyta</taxon>
        <taxon>Spermatophyta</taxon>
        <taxon>Magnoliopsida</taxon>
        <taxon>Liliopsida</taxon>
        <taxon>Poales</taxon>
        <taxon>Poaceae</taxon>
        <taxon>PACMAD clade</taxon>
        <taxon>Chloridoideae</taxon>
        <taxon>Cynodonteae</taxon>
        <taxon>Eleusininae</taxon>
        <taxon>Eleusine</taxon>
    </lineage>
</organism>
<dbReference type="InterPro" id="IPR002123">
    <property type="entry name" value="Plipid/glycerol_acylTrfase"/>
</dbReference>
<evidence type="ECO:0000256" key="1">
    <source>
        <dbReference type="ARBA" id="ARBA00004141"/>
    </source>
</evidence>
<proteinExistence type="inferred from homology"/>
<feature type="signal peptide" evidence="9">
    <location>
        <begin position="1"/>
        <end position="30"/>
    </location>
</feature>
<comment type="subcellular location">
    <subcellularLocation>
        <location evidence="1">Membrane</location>
        <topology evidence="1">Multi-pass membrane protein</topology>
    </subcellularLocation>
</comment>
<dbReference type="CDD" id="cd06551">
    <property type="entry name" value="LPLAT"/>
    <property type="match status" value="1"/>
</dbReference>
<dbReference type="Pfam" id="PF01553">
    <property type="entry name" value="Acyltransferase"/>
    <property type="match status" value="1"/>
</dbReference>
<dbReference type="SUPFAM" id="SSF69593">
    <property type="entry name" value="Glycerol-3-phosphate (1)-acyltransferase"/>
    <property type="match status" value="1"/>
</dbReference>
<keyword evidence="5 8" id="KW-1133">Transmembrane helix</keyword>
<comment type="similarity">
    <text evidence="2">Belongs to the GPAT/DAPAT family.</text>
</comment>
<accession>A0AAV5D2H3</accession>
<evidence type="ECO:0000259" key="10">
    <source>
        <dbReference type="SMART" id="SM00563"/>
    </source>
</evidence>
<dbReference type="GO" id="GO:0090447">
    <property type="term" value="F:glycerol-3-phosphate 2-O-acyltransferase activity"/>
    <property type="evidence" value="ECO:0007669"/>
    <property type="project" value="TreeGrafter"/>
</dbReference>
<evidence type="ECO:0000256" key="6">
    <source>
        <dbReference type="ARBA" id="ARBA00023136"/>
    </source>
</evidence>
<keyword evidence="6 8" id="KW-0472">Membrane</keyword>
<feature type="compositionally biased region" description="Low complexity" evidence="7">
    <location>
        <begin position="29"/>
        <end position="48"/>
    </location>
</feature>
<dbReference type="InterPro" id="IPR056462">
    <property type="entry name" value="HAD_RAM2/GPAT1-8"/>
</dbReference>
<dbReference type="GO" id="GO:0010143">
    <property type="term" value="P:cutin biosynthetic process"/>
    <property type="evidence" value="ECO:0007669"/>
    <property type="project" value="TreeGrafter"/>
</dbReference>
<feature type="domain" description="Phospholipid/glycerol acyltransferase" evidence="10">
    <location>
        <begin position="392"/>
        <end position="495"/>
    </location>
</feature>
<evidence type="ECO:0000313" key="11">
    <source>
        <dbReference type="EMBL" id="GJN05128.1"/>
    </source>
</evidence>
<keyword evidence="9" id="KW-0732">Signal</keyword>
<evidence type="ECO:0000256" key="8">
    <source>
        <dbReference type="SAM" id="Phobius"/>
    </source>
</evidence>
<dbReference type="GO" id="GO:0016791">
    <property type="term" value="F:phosphatase activity"/>
    <property type="evidence" value="ECO:0007669"/>
    <property type="project" value="TreeGrafter"/>
</dbReference>
<dbReference type="AlphaFoldDB" id="A0AAV5D2H3"/>
<feature type="chain" id="PRO_5043495557" description="Phospholipid/glycerol acyltransferase domain-containing protein" evidence="9">
    <location>
        <begin position="31"/>
        <end position="618"/>
    </location>
</feature>
<evidence type="ECO:0000256" key="4">
    <source>
        <dbReference type="ARBA" id="ARBA00022692"/>
    </source>
</evidence>
<gene>
    <name evidence="11" type="primary">ga22733</name>
    <name evidence="11" type="ORF">PR202_ga22733</name>
</gene>
<evidence type="ECO:0000256" key="5">
    <source>
        <dbReference type="ARBA" id="ARBA00022989"/>
    </source>
</evidence>
<feature type="transmembrane region" description="Helical" evidence="8">
    <location>
        <begin position="320"/>
        <end position="345"/>
    </location>
</feature>
<dbReference type="PANTHER" id="PTHR15486:SF98">
    <property type="entry name" value="OS11G0679700 PROTEIN"/>
    <property type="match status" value="1"/>
</dbReference>
<evidence type="ECO:0000256" key="2">
    <source>
        <dbReference type="ARBA" id="ARBA00007937"/>
    </source>
</evidence>
<sequence length="618" mass="66735">MAKRKLKLLAQRLFSTMLSLLLHAPPPISSSSSSSKPTSAAATVAPAVQQRDGCPPSETTTKQQTLVVDVDSALLLQPGGAGDKDNMNSNAVDLYFPYFMLVAMEAGGFLRGLLLLLLYPFLRLLVGIGIGGPSSSSSSSSSSATTTMMTFVAFCGLRAARFRAGRAVLPKWFMEALPAEAFEAAVVKGGGRRRVVCVSRGFPRVMVDGFLREYLGADVVVAREMHTICGFYTGLIMPHVDAHDADHHREMVVDKDDAVVLGFSAASSSSAAEAPEEFLNHPLARCCKEVYVVRPEEKRHWRPLPRDKYPKPMVFHDGRLAFLPTAASTLAMFLYLPLGVLLGAARLAVALTLPYRYSTPLLAATGMSWRLKSPPPFPSSSSISGGAIRRGQLFVCNHRTLIDPVYVSVALNHPVRAVSYSLSRLSELISPIGRTVRLARDRARDGAAMATLLAAGDLVVVCPEGTTCREPYLLRFSPLFAELSDDVVPVGIAVETSMFYATTAGGLKCFDPLYYMVNPRMCYTVQFLEKVDTKEVRDGRVPSTEMANVVQRKMGEALGYGCTMLTRKDKYLILAGNDGVVVANGNNNDNNKSCSSTPAGDDAGEDAPAAGKKMKKDN</sequence>
<name>A0AAV5D2H3_ELECO</name>
<dbReference type="PANTHER" id="PTHR15486">
    <property type="entry name" value="ANCIENT UBIQUITOUS PROTEIN"/>
    <property type="match status" value="1"/>
</dbReference>
<dbReference type="Pfam" id="PF23270">
    <property type="entry name" value="HAD_RAM2_N"/>
    <property type="match status" value="1"/>
</dbReference>
<reference evidence="11" key="1">
    <citation type="journal article" date="2018" name="DNA Res.">
        <title>Multiple hybrid de novo genome assembly of finger millet, an orphan allotetraploid crop.</title>
        <authorList>
            <person name="Hatakeyama M."/>
            <person name="Aluri S."/>
            <person name="Balachadran M.T."/>
            <person name="Sivarajan S.R."/>
            <person name="Patrignani A."/>
            <person name="Gruter S."/>
            <person name="Poveda L."/>
            <person name="Shimizu-Inatsugi R."/>
            <person name="Baeten J."/>
            <person name="Francoijs K.J."/>
            <person name="Nataraja K.N."/>
            <person name="Reddy Y.A.N."/>
            <person name="Phadnis S."/>
            <person name="Ravikumar R.L."/>
            <person name="Schlapbach R."/>
            <person name="Sreeman S.M."/>
            <person name="Shimizu K.K."/>
        </authorList>
    </citation>
    <scope>NUCLEOTIDE SEQUENCE</scope>
</reference>
<evidence type="ECO:0000313" key="12">
    <source>
        <dbReference type="Proteomes" id="UP001054889"/>
    </source>
</evidence>
<feature type="region of interest" description="Disordered" evidence="7">
    <location>
        <begin position="29"/>
        <end position="61"/>
    </location>
</feature>
<keyword evidence="4 8" id="KW-0812">Transmembrane</keyword>
<dbReference type="EMBL" id="BQKI01000011">
    <property type="protein sequence ID" value="GJN05128.1"/>
    <property type="molecule type" value="Genomic_DNA"/>
</dbReference>
<dbReference type="SMART" id="SM00563">
    <property type="entry name" value="PlsC"/>
    <property type="match status" value="1"/>
</dbReference>
<feature type="compositionally biased region" description="Low complexity" evidence="7">
    <location>
        <begin position="598"/>
        <end position="611"/>
    </location>
</feature>
<keyword evidence="3" id="KW-0808">Transferase</keyword>
<feature type="region of interest" description="Disordered" evidence="7">
    <location>
        <begin position="585"/>
        <end position="618"/>
    </location>
</feature>
<dbReference type="GO" id="GO:0016020">
    <property type="term" value="C:membrane"/>
    <property type="evidence" value="ECO:0007669"/>
    <property type="project" value="UniProtKB-SubCell"/>
</dbReference>
<protein>
    <recommendedName>
        <fullName evidence="10">Phospholipid/glycerol acyltransferase domain-containing protein</fullName>
    </recommendedName>
</protein>
<evidence type="ECO:0000256" key="3">
    <source>
        <dbReference type="ARBA" id="ARBA00022679"/>
    </source>
</evidence>
<keyword evidence="12" id="KW-1185">Reference proteome</keyword>
<evidence type="ECO:0000256" key="9">
    <source>
        <dbReference type="SAM" id="SignalP"/>
    </source>
</evidence>
<evidence type="ECO:0000256" key="7">
    <source>
        <dbReference type="SAM" id="MobiDB-lite"/>
    </source>
</evidence>
<feature type="transmembrane region" description="Helical" evidence="8">
    <location>
        <begin position="95"/>
        <end position="119"/>
    </location>
</feature>
<reference evidence="11" key="2">
    <citation type="submission" date="2021-12" db="EMBL/GenBank/DDBJ databases">
        <title>Resequencing data analysis of finger millet.</title>
        <authorList>
            <person name="Hatakeyama M."/>
            <person name="Aluri S."/>
            <person name="Balachadran M.T."/>
            <person name="Sivarajan S.R."/>
            <person name="Poveda L."/>
            <person name="Shimizu-Inatsugi R."/>
            <person name="Schlapbach R."/>
            <person name="Sreeman S.M."/>
            <person name="Shimizu K.K."/>
        </authorList>
    </citation>
    <scope>NUCLEOTIDE SEQUENCE</scope>
</reference>
<dbReference type="Proteomes" id="UP001054889">
    <property type="component" value="Unassembled WGS sequence"/>
</dbReference>